<keyword evidence="4" id="KW-0479">Metal-binding</keyword>
<comment type="subcellular location">
    <subcellularLocation>
        <location evidence="2">Secreted</location>
    </subcellularLocation>
</comment>
<keyword evidence="8" id="KW-0442">Lipid degradation</keyword>
<keyword evidence="8" id="KW-0378">Hydrolase</keyword>
<evidence type="ECO:0000256" key="1">
    <source>
        <dbReference type="ARBA" id="ARBA00000110"/>
    </source>
</evidence>
<dbReference type="GO" id="GO:0051209">
    <property type="term" value="P:release of sequestered calcium ion into cytosol"/>
    <property type="evidence" value="ECO:0007669"/>
    <property type="project" value="TreeGrafter"/>
</dbReference>
<protein>
    <recommendedName>
        <fullName evidence="8">Phosphoinositide phospholipase C</fullName>
        <ecNumber evidence="8">3.1.4.11</ecNumber>
    </recommendedName>
</protein>
<dbReference type="Proteomes" id="UP001497382">
    <property type="component" value="Unassembled WGS sequence"/>
</dbReference>
<comment type="catalytic activity">
    <reaction evidence="8">
        <text>a 1,2-diacyl-sn-glycero-3-phospho-(1D-myo-inositol-4,5-bisphosphate) + H2O = 1D-myo-inositol 1,4,5-trisphosphate + a 1,2-diacyl-sn-glycerol + H(+)</text>
        <dbReference type="Rhea" id="RHEA:33179"/>
        <dbReference type="ChEBI" id="CHEBI:15377"/>
        <dbReference type="ChEBI" id="CHEBI:15378"/>
        <dbReference type="ChEBI" id="CHEBI:17815"/>
        <dbReference type="ChEBI" id="CHEBI:58456"/>
        <dbReference type="ChEBI" id="CHEBI:203600"/>
        <dbReference type="EC" id="3.1.4.11"/>
    </reaction>
</comment>
<dbReference type="Gene3D" id="3.20.20.190">
    <property type="entry name" value="Phosphatidylinositol (PI) phosphodiesterase"/>
    <property type="match status" value="1"/>
</dbReference>
<dbReference type="InterPro" id="IPR056586">
    <property type="entry name" value="EF-hand_PLCG1"/>
</dbReference>
<feature type="domain" description="PLCG EF-hand" evidence="11">
    <location>
        <begin position="235"/>
        <end position="304"/>
    </location>
</feature>
<evidence type="ECO:0000313" key="13">
    <source>
        <dbReference type="Proteomes" id="UP001497382"/>
    </source>
</evidence>
<evidence type="ECO:0000313" key="12">
    <source>
        <dbReference type="EMBL" id="CAL1272766.1"/>
    </source>
</evidence>
<dbReference type="PANTHER" id="PTHR10336:SF159">
    <property type="entry name" value="1-PHOSPHATIDYLINOSITOL 4,5-BISPHOSPHATE PHOSPHODIESTERASE GAMMA"/>
    <property type="match status" value="1"/>
</dbReference>
<gene>
    <name evidence="12" type="ORF">LARSCL_LOCUS6572</name>
</gene>
<evidence type="ECO:0000256" key="4">
    <source>
        <dbReference type="ARBA" id="ARBA00022723"/>
    </source>
</evidence>
<evidence type="ECO:0000256" key="5">
    <source>
        <dbReference type="ARBA" id="ARBA00022842"/>
    </source>
</evidence>
<dbReference type="InterPro" id="IPR011992">
    <property type="entry name" value="EF-hand-dom_pair"/>
</dbReference>
<dbReference type="CDD" id="cd16201">
    <property type="entry name" value="EFh_PI-PLCgamma"/>
    <property type="match status" value="1"/>
</dbReference>
<dbReference type="Pfam" id="PF00388">
    <property type="entry name" value="PI-PLC-X"/>
    <property type="match status" value="1"/>
</dbReference>
<feature type="domain" description="PLCG1 EF-hand" evidence="10">
    <location>
        <begin position="141"/>
        <end position="214"/>
    </location>
</feature>
<evidence type="ECO:0000256" key="3">
    <source>
        <dbReference type="ARBA" id="ARBA00022525"/>
    </source>
</evidence>
<reference evidence="12 13" key="1">
    <citation type="submission" date="2024-04" db="EMBL/GenBank/DDBJ databases">
        <authorList>
            <person name="Rising A."/>
            <person name="Reimegard J."/>
            <person name="Sonavane S."/>
            <person name="Akerstrom W."/>
            <person name="Nylinder S."/>
            <person name="Hedman E."/>
            <person name="Kallberg Y."/>
        </authorList>
    </citation>
    <scope>NUCLEOTIDE SEQUENCE [LARGE SCALE GENOMIC DNA]</scope>
</reference>
<dbReference type="SUPFAM" id="SSF50729">
    <property type="entry name" value="PH domain-like"/>
    <property type="match status" value="1"/>
</dbReference>
<dbReference type="AlphaFoldDB" id="A0AAV1ZM17"/>
<evidence type="ECO:0000259" key="9">
    <source>
        <dbReference type="Pfam" id="PF00388"/>
    </source>
</evidence>
<dbReference type="GO" id="GO:0046488">
    <property type="term" value="P:phosphatidylinositol metabolic process"/>
    <property type="evidence" value="ECO:0007669"/>
    <property type="project" value="TreeGrafter"/>
</dbReference>
<dbReference type="InterPro" id="IPR017946">
    <property type="entry name" value="PLC-like_Pdiesterase_TIM-brl"/>
</dbReference>
<dbReference type="GO" id="GO:0032587">
    <property type="term" value="C:ruffle membrane"/>
    <property type="evidence" value="ECO:0007669"/>
    <property type="project" value="TreeGrafter"/>
</dbReference>
<dbReference type="GO" id="GO:0005576">
    <property type="term" value="C:extracellular region"/>
    <property type="evidence" value="ECO:0007669"/>
    <property type="project" value="UniProtKB-SubCell"/>
</dbReference>
<dbReference type="GO" id="GO:0048015">
    <property type="term" value="P:phosphatidylinositol-mediated signaling"/>
    <property type="evidence" value="ECO:0007669"/>
    <property type="project" value="TreeGrafter"/>
</dbReference>
<evidence type="ECO:0000256" key="8">
    <source>
        <dbReference type="RuleBase" id="RU361133"/>
    </source>
</evidence>
<name>A0AAV1ZM17_9ARAC</name>
<dbReference type="GO" id="GO:0004435">
    <property type="term" value="F:phosphatidylinositol-4,5-bisphosphate phospholipase C activity"/>
    <property type="evidence" value="ECO:0007669"/>
    <property type="project" value="UniProtKB-EC"/>
</dbReference>
<dbReference type="EMBL" id="CAXIEN010000063">
    <property type="protein sequence ID" value="CAL1272766.1"/>
    <property type="molecule type" value="Genomic_DNA"/>
</dbReference>
<dbReference type="PANTHER" id="PTHR10336">
    <property type="entry name" value="PHOSPHOINOSITIDE-SPECIFIC PHOSPHOLIPASE C FAMILY PROTEIN"/>
    <property type="match status" value="1"/>
</dbReference>
<keyword evidence="5" id="KW-0460">Magnesium</keyword>
<evidence type="ECO:0000259" key="11">
    <source>
        <dbReference type="Pfam" id="PF23583"/>
    </source>
</evidence>
<dbReference type="EC" id="3.1.4.11" evidence="8"/>
<evidence type="ECO:0000259" key="10">
    <source>
        <dbReference type="Pfam" id="PF23329"/>
    </source>
</evidence>
<dbReference type="Pfam" id="PF23583">
    <property type="entry name" value="EF_HAND_2_PLCG"/>
    <property type="match status" value="1"/>
</dbReference>
<keyword evidence="6" id="KW-1015">Disulfide bond</keyword>
<evidence type="ECO:0000256" key="2">
    <source>
        <dbReference type="ARBA" id="ARBA00004613"/>
    </source>
</evidence>
<keyword evidence="7" id="KW-0456">Lyase</keyword>
<dbReference type="CDD" id="cd13362">
    <property type="entry name" value="PH_PLC_gamma"/>
    <property type="match status" value="1"/>
</dbReference>
<dbReference type="InterPro" id="IPR057061">
    <property type="entry name" value="PLCG_EF-hand_2"/>
</dbReference>
<dbReference type="InterPro" id="IPR000909">
    <property type="entry name" value="PLipase_C_PInositol-sp_X_dom"/>
</dbReference>
<feature type="domain" description="Phosphatidylinositol-specific phospholipase C X" evidence="9">
    <location>
        <begin position="312"/>
        <end position="356"/>
    </location>
</feature>
<dbReference type="Gene3D" id="2.30.29.30">
    <property type="entry name" value="Pleckstrin-homology domain (PH domain)/Phosphotyrosine-binding domain (PTB)"/>
    <property type="match status" value="1"/>
</dbReference>
<dbReference type="GO" id="GO:0046872">
    <property type="term" value="F:metal ion binding"/>
    <property type="evidence" value="ECO:0007669"/>
    <property type="project" value="UniProtKB-KW"/>
</dbReference>
<dbReference type="SUPFAM" id="SSF47473">
    <property type="entry name" value="EF-hand"/>
    <property type="match status" value="1"/>
</dbReference>
<dbReference type="PRINTS" id="PR00390">
    <property type="entry name" value="PHPHLIPASEC"/>
</dbReference>
<proteinExistence type="predicted"/>
<dbReference type="GO" id="GO:0016829">
    <property type="term" value="F:lyase activity"/>
    <property type="evidence" value="ECO:0007669"/>
    <property type="project" value="UniProtKB-KW"/>
</dbReference>
<dbReference type="Pfam" id="PF23329">
    <property type="entry name" value="EF_HAND_1_PLCG"/>
    <property type="match status" value="1"/>
</dbReference>
<keyword evidence="3" id="KW-0964">Secreted</keyword>
<dbReference type="GO" id="GO:0010634">
    <property type="term" value="P:positive regulation of epithelial cell migration"/>
    <property type="evidence" value="ECO:0007669"/>
    <property type="project" value="TreeGrafter"/>
</dbReference>
<keyword evidence="13" id="KW-1185">Reference proteome</keyword>
<dbReference type="SUPFAM" id="SSF51695">
    <property type="entry name" value="PLC-like phosphodiesterases"/>
    <property type="match status" value="1"/>
</dbReference>
<evidence type="ECO:0000256" key="7">
    <source>
        <dbReference type="ARBA" id="ARBA00023239"/>
    </source>
</evidence>
<sequence length="360" mass="42104">MALNANCLNSIPISMSENEQIYRKLEKGTNLLKVYLKRKPERVTFCVKLETRQILLLKQVAGRSVLESAVDLREVKEIRIGKNSKAFERWPEETRKFQNNECFLIFYGNSFTLKSLSCVAKKDECEMLVKGIRQLAAESINAPYPLLVETWLRKEFYSMENLRGVITIKDLKAFLPKINLKLATNRLKEFFQDVDTRRVGEIGFEGFASFYHNLIHDEQLKLCELFNGTFGQYTKDGQRVTLQEFQKFLLEEQKDPDALDEHKVSQFMRDYLQDPMRDAQEPFFTVPEFLDFLFSKQNDAWDAKHNEVNQDMTQPLVNYWIASSHNTYLTGDQVKSESSTEAYARCLRMGCRCIELWKVN</sequence>
<dbReference type="PROSITE" id="PS50007">
    <property type="entry name" value="PIPLC_X_DOMAIN"/>
    <property type="match status" value="1"/>
</dbReference>
<comment type="catalytic activity">
    <reaction evidence="1">
        <text>an N-(acyl)-sphingosylphosphoethanolamine = an N-(acyl)-sphingosyl-1,3-cyclic phosphate + ethanolamine</text>
        <dbReference type="Rhea" id="RHEA:60648"/>
        <dbReference type="ChEBI" id="CHEBI:57603"/>
        <dbReference type="ChEBI" id="CHEBI:143891"/>
        <dbReference type="ChEBI" id="CHEBI:143892"/>
    </reaction>
</comment>
<keyword evidence="8" id="KW-0443">Lipid metabolism</keyword>
<organism evidence="12 13">
    <name type="scientific">Larinioides sclopetarius</name>
    <dbReference type="NCBI Taxonomy" id="280406"/>
    <lineage>
        <taxon>Eukaryota</taxon>
        <taxon>Metazoa</taxon>
        <taxon>Ecdysozoa</taxon>
        <taxon>Arthropoda</taxon>
        <taxon>Chelicerata</taxon>
        <taxon>Arachnida</taxon>
        <taxon>Araneae</taxon>
        <taxon>Araneomorphae</taxon>
        <taxon>Entelegynae</taxon>
        <taxon>Araneoidea</taxon>
        <taxon>Araneidae</taxon>
        <taxon>Larinioides</taxon>
    </lineage>
</organism>
<accession>A0AAV1ZM17</accession>
<dbReference type="GO" id="GO:0016042">
    <property type="term" value="P:lipid catabolic process"/>
    <property type="evidence" value="ECO:0007669"/>
    <property type="project" value="UniProtKB-KW"/>
</dbReference>
<comment type="caution">
    <text evidence="12">The sequence shown here is derived from an EMBL/GenBank/DDBJ whole genome shotgun (WGS) entry which is preliminary data.</text>
</comment>
<dbReference type="InterPro" id="IPR001192">
    <property type="entry name" value="PI-PLC_fam"/>
</dbReference>
<dbReference type="Gene3D" id="1.10.238.10">
    <property type="entry name" value="EF-hand"/>
    <property type="match status" value="2"/>
</dbReference>
<evidence type="ECO:0000256" key="6">
    <source>
        <dbReference type="ARBA" id="ARBA00023157"/>
    </source>
</evidence>
<dbReference type="InterPro" id="IPR011993">
    <property type="entry name" value="PH-like_dom_sf"/>
</dbReference>